<keyword evidence="2" id="KW-1185">Reference proteome</keyword>
<gene>
    <name evidence="1" type="ORF">HAX54_030466</name>
</gene>
<organism evidence="1 2">
    <name type="scientific">Datura stramonium</name>
    <name type="common">Jimsonweed</name>
    <name type="synonym">Common thornapple</name>
    <dbReference type="NCBI Taxonomy" id="4076"/>
    <lineage>
        <taxon>Eukaryota</taxon>
        <taxon>Viridiplantae</taxon>
        <taxon>Streptophyta</taxon>
        <taxon>Embryophyta</taxon>
        <taxon>Tracheophyta</taxon>
        <taxon>Spermatophyta</taxon>
        <taxon>Magnoliopsida</taxon>
        <taxon>eudicotyledons</taxon>
        <taxon>Gunneridae</taxon>
        <taxon>Pentapetalae</taxon>
        <taxon>asterids</taxon>
        <taxon>lamiids</taxon>
        <taxon>Solanales</taxon>
        <taxon>Solanaceae</taxon>
        <taxon>Solanoideae</taxon>
        <taxon>Datureae</taxon>
        <taxon>Datura</taxon>
    </lineage>
</organism>
<proteinExistence type="predicted"/>
<evidence type="ECO:0000313" key="2">
    <source>
        <dbReference type="Proteomes" id="UP000823775"/>
    </source>
</evidence>
<protein>
    <submittedName>
        <fullName evidence="1">Uncharacterized protein</fullName>
    </submittedName>
</protein>
<accession>A0ABS8SAZ6</accession>
<sequence>MLSKAARSGQLGERMALSGLMAHWTKQGEARSDLVALWMEHGVAHFSGRSSIGAVMRLCGGGVLQEFMA</sequence>
<dbReference type="EMBL" id="JACEIK010000382">
    <property type="protein sequence ID" value="MCD7456018.1"/>
    <property type="molecule type" value="Genomic_DNA"/>
</dbReference>
<name>A0ABS8SAZ6_DATST</name>
<evidence type="ECO:0000313" key="1">
    <source>
        <dbReference type="EMBL" id="MCD7456018.1"/>
    </source>
</evidence>
<comment type="caution">
    <text evidence="1">The sequence shown here is derived from an EMBL/GenBank/DDBJ whole genome shotgun (WGS) entry which is preliminary data.</text>
</comment>
<dbReference type="Proteomes" id="UP000823775">
    <property type="component" value="Unassembled WGS sequence"/>
</dbReference>
<reference evidence="1 2" key="1">
    <citation type="journal article" date="2021" name="BMC Genomics">
        <title>Datura genome reveals duplications of psychoactive alkaloid biosynthetic genes and high mutation rate following tissue culture.</title>
        <authorList>
            <person name="Rajewski A."/>
            <person name="Carter-House D."/>
            <person name="Stajich J."/>
            <person name="Litt A."/>
        </authorList>
    </citation>
    <scope>NUCLEOTIDE SEQUENCE [LARGE SCALE GENOMIC DNA]</scope>
    <source>
        <strain evidence="1">AR-01</strain>
    </source>
</reference>